<dbReference type="EMBL" id="JBHUIK010000001">
    <property type="protein sequence ID" value="MFD2212523.1"/>
    <property type="molecule type" value="Genomic_DNA"/>
</dbReference>
<evidence type="ECO:0000313" key="11">
    <source>
        <dbReference type="EMBL" id="MFD2212523.1"/>
    </source>
</evidence>
<evidence type="ECO:0000256" key="7">
    <source>
        <dbReference type="ARBA" id="ARBA00023239"/>
    </source>
</evidence>
<reference evidence="12" key="1">
    <citation type="journal article" date="2019" name="Int. J. Syst. Evol. Microbiol.">
        <title>The Global Catalogue of Microorganisms (GCM) 10K type strain sequencing project: providing services to taxonomists for standard genome sequencing and annotation.</title>
        <authorList>
            <consortium name="The Broad Institute Genomics Platform"/>
            <consortium name="The Broad Institute Genome Sequencing Center for Infectious Disease"/>
            <person name="Wu L."/>
            <person name="Ma J."/>
        </authorList>
    </citation>
    <scope>NUCLEOTIDE SEQUENCE [LARGE SCALE GENOMIC DNA]</scope>
    <source>
        <strain evidence="12">CGMCC 1.15474</strain>
    </source>
</reference>
<accession>A0ABW5BQW2</accession>
<evidence type="ECO:0000256" key="1">
    <source>
        <dbReference type="ARBA" id="ARBA00001933"/>
    </source>
</evidence>
<keyword evidence="6" id="KW-0663">Pyridoxal phosphate</keyword>
<evidence type="ECO:0000256" key="4">
    <source>
        <dbReference type="ARBA" id="ARBA00012285"/>
    </source>
</evidence>
<dbReference type="Proteomes" id="UP001597318">
    <property type="component" value="Unassembled WGS sequence"/>
</dbReference>
<dbReference type="Gene3D" id="3.90.1150.10">
    <property type="entry name" value="Aspartate Aminotransferase, domain 1"/>
    <property type="match status" value="1"/>
</dbReference>
<dbReference type="GO" id="GO:0048472">
    <property type="term" value="F:threonine-phosphate decarboxylase activity"/>
    <property type="evidence" value="ECO:0007669"/>
    <property type="project" value="UniProtKB-EC"/>
</dbReference>
<evidence type="ECO:0000256" key="5">
    <source>
        <dbReference type="ARBA" id="ARBA00022573"/>
    </source>
</evidence>
<dbReference type="PROSITE" id="PS00105">
    <property type="entry name" value="AA_TRANSFER_CLASS_1"/>
    <property type="match status" value="1"/>
</dbReference>
<keyword evidence="5" id="KW-0169">Cobalamin biosynthesis</keyword>
<dbReference type="InterPro" id="IPR004839">
    <property type="entry name" value="Aminotransferase_I/II_large"/>
</dbReference>
<name>A0ABW5BQW2_9BACI</name>
<dbReference type="PANTHER" id="PTHR42885">
    <property type="entry name" value="HISTIDINOL-PHOSPHATE AMINOTRANSFERASE-RELATED"/>
    <property type="match status" value="1"/>
</dbReference>
<dbReference type="InterPro" id="IPR015421">
    <property type="entry name" value="PyrdxlP-dep_Trfase_major"/>
</dbReference>
<keyword evidence="7 11" id="KW-0456">Lyase</keyword>
<feature type="domain" description="Aminotransferase class I/classII large" evidence="10">
    <location>
        <begin position="26"/>
        <end position="357"/>
    </location>
</feature>
<dbReference type="Pfam" id="PF00155">
    <property type="entry name" value="Aminotran_1_2"/>
    <property type="match status" value="1"/>
</dbReference>
<evidence type="ECO:0000256" key="9">
    <source>
        <dbReference type="ARBA" id="ARBA00048531"/>
    </source>
</evidence>
<dbReference type="SUPFAM" id="SSF53383">
    <property type="entry name" value="PLP-dependent transferases"/>
    <property type="match status" value="1"/>
</dbReference>
<proteinExistence type="predicted"/>
<evidence type="ECO:0000313" key="12">
    <source>
        <dbReference type="Proteomes" id="UP001597318"/>
    </source>
</evidence>
<evidence type="ECO:0000256" key="2">
    <source>
        <dbReference type="ARBA" id="ARBA00003444"/>
    </source>
</evidence>
<evidence type="ECO:0000256" key="3">
    <source>
        <dbReference type="ARBA" id="ARBA00004953"/>
    </source>
</evidence>
<dbReference type="CDD" id="cd00609">
    <property type="entry name" value="AAT_like"/>
    <property type="match status" value="1"/>
</dbReference>
<protein>
    <recommendedName>
        <fullName evidence="4">threonine-phosphate decarboxylase</fullName>
        <ecNumber evidence="4">4.1.1.81</ecNumber>
    </recommendedName>
    <alternativeName>
        <fullName evidence="8">L-threonine-O-3-phosphate decarboxylase</fullName>
    </alternativeName>
</protein>
<dbReference type="EC" id="4.1.1.81" evidence="4"/>
<sequence>MTVLEQFGHGGDLLTAANIFGLEGKQVLDFSANINPLGPPQSVMEGLKSQLESIIHYPDPGQRKLKSKLEESLSVPSSQLVIGNGAAECMALVLLALKPETVGVVYPCFSEYEQLSKAFGAKVEGCYGRVEHDLKPDMVELLRLISKVNLLFIGHPNNPSGTVYTLDELKQIADSAEKSNTYVVIDEAFIDFLANGSDLTLLPYLENYQHMIIVRSMTKFYAIPGLRLGYAIASSEIIGKMVVKQVTWSVNQLALIAGEYCLNEKAYADETITLITEQREYVKSKIERELGWYVFDGHANYLLVRSQKNMGAHDLQWKLGQKGILIRSCSMYKGLTEHDFRIAIRSQEENNVLLDALIDVKLKGCENG</sequence>
<organism evidence="11 12">
    <name type="scientific">Metabacillus endolithicus</name>
    <dbReference type="NCBI Taxonomy" id="1535204"/>
    <lineage>
        <taxon>Bacteria</taxon>
        <taxon>Bacillati</taxon>
        <taxon>Bacillota</taxon>
        <taxon>Bacilli</taxon>
        <taxon>Bacillales</taxon>
        <taxon>Bacillaceae</taxon>
        <taxon>Metabacillus</taxon>
    </lineage>
</organism>
<comment type="pathway">
    <text evidence="3">Cofactor biosynthesis; adenosylcobalamin biosynthesis.</text>
</comment>
<evidence type="ECO:0000256" key="8">
    <source>
        <dbReference type="ARBA" id="ARBA00029996"/>
    </source>
</evidence>
<comment type="cofactor">
    <cofactor evidence="1">
        <name>pyridoxal 5'-phosphate</name>
        <dbReference type="ChEBI" id="CHEBI:597326"/>
    </cofactor>
</comment>
<dbReference type="InterPro" id="IPR015424">
    <property type="entry name" value="PyrdxlP-dep_Trfase"/>
</dbReference>
<dbReference type="Gene3D" id="3.40.640.10">
    <property type="entry name" value="Type I PLP-dependent aspartate aminotransferase-like (Major domain)"/>
    <property type="match status" value="1"/>
</dbReference>
<dbReference type="InterPro" id="IPR005860">
    <property type="entry name" value="CobD"/>
</dbReference>
<dbReference type="InterPro" id="IPR015422">
    <property type="entry name" value="PyrdxlP-dep_Trfase_small"/>
</dbReference>
<keyword evidence="12" id="KW-1185">Reference proteome</keyword>
<gene>
    <name evidence="11" type="primary">cobD</name>
    <name evidence="11" type="ORF">ACFSKK_02220</name>
</gene>
<comment type="caution">
    <text evidence="11">The sequence shown here is derived from an EMBL/GenBank/DDBJ whole genome shotgun (WGS) entry which is preliminary data.</text>
</comment>
<dbReference type="RefSeq" id="WP_247342273.1">
    <property type="nucleotide sequence ID" value="NZ_CP095550.1"/>
</dbReference>
<comment type="catalytic activity">
    <reaction evidence="9">
        <text>O-phospho-L-threonine + H(+) = (R)-1-aminopropan-2-yl phosphate + CO2</text>
        <dbReference type="Rhea" id="RHEA:11492"/>
        <dbReference type="ChEBI" id="CHEBI:15378"/>
        <dbReference type="ChEBI" id="CHEBI:16526"/>
        <dbReference type="ChEBI" id="CHEBI:58563"/>
        <dbReference type="ChEBI" id="CHEBI:58675"/>
        <dbReference type="EC" id="4.1.1.81"/>
    </reaction>
</comment>
<dbReference type="NCBIfam" id="TIGR01140">
    <property type="entry name" value="L_thr_O3P_dcar"/>
    <property type="match status" value="1"/>
</dbReference>
<comment type="function">
    <text evidence="2">Decarboxylates L-threonine-O-3-phosphate to yield (R)-1-amino-2-propanol O-2-phosphate, the precursor for the linkage between the nucleotide loop and the corrin ring in cobalamin.</text>
</comment>
<dbReference type="InterPro" id="IPR004838">
    <property type="entry name" value="NHTrfase_class1_PyrdxlP-BS"/>
</dbReference>
<dbReference type="PANTHER" id="PTHR42885:SF1">
    <property type="entry name" value="THREONINE-PHOSPHATE DECARBOXYLASE"/>
    <property type="match status" value="1"/>
</dbReference>
<evidence type="ECO:0000256" key="6">
    <source>
        <dbReference type="ARBA" id="ARBA00022898"/>
    </source>
</evidence>
<evidence type="ECO:0000259" key="10">
    <source>
        <dbReference type="Pfam" id="PF00155"/>
    </source>
</evidence>